<sequence length="88" mass="9560">MRFRLKIFISCFEEHFKLSVPDLFIVPVTTAIDSTRPWASVVKTRNPRPQYGTSGAPAAGHVLNVISAGSARAHGGLFPYRAAVNGSF</sequence>
<accession>A0A4C1TZK2</accession>
<proteinExistence type="predicted"/>
<organism evidence="1 2">
    <name type="scientific">Eumeta variegata</name>
    <name type="common">Bagworm moth</name>
    <name type="synonym">Eumeta japonica</name>
    <dbReference type="NCBI Taxonomy" id="151549"/>
    <lineage>
        <taxon>Eukaryota</taxon>
        <taxon>Metazoa</taxon>
        <taxon>Ecdysozoa</taxon>
        <taxon>Arthropoda</taxon>
        <taxon>Hexapoda</taxon>
        <taxon>Insecta</taxon>
        <taxon>Pterygota</taxon>
        <taxon>Neoptera</taxon>
        <taxon>Endopterygota</taxon>
        <taxon>Lepidoptera</taxon>
        <taxon>Glossata</taxon>
        <taxon>Ditrysia</taxon>
        <taxon>Tineoidea</taxon>
        <taxon>Psychidae</taxon>
        <taxon>Oiketicinae</taxon>
        <taxon>Eumeta</taxon>
    </lineage>
</organism>
<dbReference type="EMBL" id="BGZK01000103">
    <property type="protein sequence ID" value="GBP19036.1"/>
    <property type="molecule type" value="Genomic_DNA"/>
</dbReference>
<keyword evidence="2" id="KW-1185">Reference proteome</keyword>
<evidence type="ECO:0000313" key="1">
    <source>
        <dbReference type="EMBL" id="GBP19036.1"/>
    </source>
</evidence>
<reference evidence="1 2" key="1">
    <citation type="journal article" date="2019" name="Commun. Biol.">
        <title>The bagworm genome reveals a unique fibroin gene that provides high tensile strength.</title>
        <authorList>
            <person name="Kono N."/>
            <person name="Nakamura H."/>
            <person name="Ohtoshi R."/>
            <person name="Tomita M."/>
            <person name="Numata K."/>
            <person name="Arakawa K."/>
        </authorList>
    </citation>
    <scope>NUCLEOTIDE SEQUENCE [LARGE SCALE GENOMIC DNA]</scope>
</reference>
<dbReference type="AlphaFoldDB" id="A0A4C1TZK2"/>
<protein>
    <submittedName>
        <fullName evidence="1">Uncharacterized protein</fullName>
    </submittedName>
</protein>
<evidence type="ECO:0000313" key="2">
    <source>
        <dbReference type="Proteomes" id="UP000299102"/>
    </source>
</evidence>
<name>A0A4C1TZK2_EUMVA</name>
<dbReference type="Proteomes" id="UP000299102">
    <property type="component" value="Unassembled WGS sequence"/>
</dbReference>
<gene>
    <name evidence="1" type="ORF">EVAR_78505_1</name>
</gene>
<comment type="caution">
    <text evidence="1">The sequence shown here is derived from an EMBL/GenBank/DDBJ whole genome shotgun (WGS) entry which is preliminary data.</text>
</comment>